<sequence length="137" mass="15510">MEEQGFDFSERDGIIAITRKSDGKTLASSIGPLVQGNLDEFGSENMQWLVDYIVTPEKDRISVIKFRVKVLPETPNLIGNYLDKHGDISGWADTDTDFTGAEYILFKRDHPEWAPFLPVYDINNTAVFIPVKDGDER</sequence>
<name>A0A0R2EWP5_9LACO</name>
<reference evidence="1 2" key="1">
    <citation type="journal article" date="2015" name="Genome Announc.">
        <title>Expanding the biotechnology potential of lactobacilli through comparative genomics of 213 strains and associated genera.</title>
        <authorList>
            <person name="Sun Z."/>
            <person name="Harris H.M."/>
            <person name="McCann A."/>
            <person name="Guo C."/>
            <person name="Argimon S."/>
            <person name="Zhang W."/>
            <person name="Yang X."/>
            <person name="Jeffery I.B."/>
            <person name="Cooney J.C."/>
            <person name="Kagawa T.F."/>
            <person name="Liu W."/>
            <person name="Song Y."/>
            <person name="Salvetti E."/>
            <person name="Wrobel A."/>
            <person name="Rasinkangas P."/>
            <person name="Parkhill J."/>
            <person name="Rea M.C."/>
            <person name="O'Sullivan O."/>
            <person name="Ritari J."/>
            <person name="Douillard F.P."/>
            <person name="Paul Ross R."/>
            <person name="Yang R."/>
            <person name="Briner A.E."/>
            <person name="Felis G.E."/>
            <person name="de Vos W.M."/>
            <person name="Barrangou R."/>
            <person name="Klaenhammer T.R."/>
            <person name="Caufield P.W."/>
            <person name="Cui Y."/>
            <person name="Zhang H."/>
            <person name="O'Toole P.W."/>
        </authorList>
    </citation>
    <scope>NUCLEOTIDE SEQUENCE [LARGE SCALE GENOMIC DNA]</scope>
    <source>
        <strain evidence="1 2">DSM 23365</strain>
    </source>
</reference>
<accession>A0A0R2EWP5</accession>
<evidence type="ECO:0000313" key="2">
    <source>
        <dbReference type="Proteomes" id="UP000051442"/>
    </source>
</evidence>
<dbReference type="AlphaFoldDB" id="A0A0R2EWP5"/>
<proteinExistence type="predicted"/>
<evidence type="ECO:0000313" key="1">
    <source>
        <dbReference type="EMBL" id="KRN20638.1"/>
    </source>
</evidence>
<dbReference type="Proteomes" id="UP000051442">
    <property type="component" value="Unassembled WGS sequence"/>
</dbReference>
<organism evidence="1 2">
    <name type="scientific">Secundilactobacillus similis DSM 23365 = JCM 2765</name>
    <dbReference type="NCBI Taxonomy" id="1423804"/>
    <lineage>
        <taxon>Bacteria</taxon>
        <taxon>Bacillati</taxon>
        <taxon>Bacillota</taxon>
        <taxon>Bacilli</taxon>
        <taxon>Lactobacillales</taxon>
        <taxon>Lactobacillaceae</taxon>
        <taxon>Secundilactobacillus</taxon>
    </lineage>
</organism>
<gene>
    <name evidence="1" type="ORF">FD14_GL001425</name>
</gene>
<dbReference type="PATRIC" id="fig|1423804.4.peg.1542"/>
<dbReference type="STRING" id="1423804.FD14_GL001425"/>
<keyword evidence="2" id="KW-1185">Reference proteome</keyword>
<protein>
    <submittedName>
        <fullName evidence="1">Uncharacterized protein</fullName>
    </submittedName>
</protein>
<dbReference type="EMBL" id="AYZM01000131">
    <property type="protein sequence ID" value="KRN20638.1"/>
    <property type="molecule type" value="Genomic_DNA"/>
</dbReference>
<comment type="caution">
    <text evidence="1">The sequence shown here is derived from an EMBL/GenBank/DDBJ whole genome shotgun (WGS) entry which is preliminary data.</text>
</comment>